<feature type="region of interest" description="Disordered" evidence="10">
    <location>
        <begin position="731"/>
        <end position="751"/>
    </location>
</feature>
<dbReference type="SMART" id="SM00248">
    <property type="entry name" value="ANK"/>
    <property type="match status" value="2"/>
</dbReference>
<feature type="transmembrane region" description="Helical" evidence="11">
    <location>
        <begin position="518"/>
        <end position="537"/>
    </location>
</feature>
<organism evidence="13 14">
    <name type="scientific">Porites lobata</name>
    <dbReference type="NCBI Taxonomy" id="104759"/>
    <lineage>
        <taxon>Eukaryota</taxon>
        <taxon>Metazoa</taxon>
        <taxon>Cnidaria</taxon>
        <taxon>Anthozoa</taxon>
        <taxon>Hexacorallia</taxon>
        <taxon>Scleractinia</taxon>
        <taxon>Fungiina</taxon>
        <taxon>Poritidae</taxon>
        <taxon>Porites</taxon>
    </lineage>
</organism>
<feature type="domain" description="Transient receptor ion channel" evidence="12">
    <location>
        <begin position="162"/>
        <end position="234"/>
    </location>
</feature>
<dbReference type="Pfam" id="PF00520">
    <property type="entry name" value="Ion_trans"/>
    <property type="match status" value="1"/>
</dbReference>
<dbReference type="Proteomes" id="UP001159405">
    <property type="component" value="Unassembled WGS sequence"/>
</dbReference>
<dbReference type="PANTHER" id="PTHR10117">
    <property type="entry name" value="TRANSIENT RECEPTOR POTENTIAL CHANNEL"/>
    <property type="match status" value="1"/>
</dbReference>
<dbReference type="SMART" id="SM01420">
    <property type="entry name" value="TRP_2"/>
    <property type="match status" value="1"/>
</dbReference>
<feature type="transmembrane region" description="Helical" evidence="11">
    <location>
        <begin position="325"/>
        <end position="345"/>
    </location>
</feature>
<evidence type="ECO:0000313" key="14">
    <source>
        <dbReference type="Proteomes" id="UP001159405"/>
    </source>
</evidence>
<evidence type="ECO:0000256" key="5">
    <source>
        <dbReference type="ARBA" id="ARBA00022989"/>
    </source>
</evidence>
<comment type="subcellular location">
    <subcellularLocation>
        <location evidence="1">Membrane</location>
        <topology evidence="1">Multi-pass membrane protein</topology>
    </subcellularLocation>
</comment>
<keyword evidence="7" id="KW-0406">Ion transport</keyword>
<evidence type="ECO:0000256" key="3">
    <source>
        <dbReference type="ARBA" id="ARBA00022692"/>
    </source>
</evidence>
<dbReference type="InterPro" id="IPR002153">
    <property type="entry name" value="TRPC_channel"/>
</dbReference>
<keyword evidence="6" id="KW-0040">ANK repeat</keyword>
<evidence type="ECO:0000259" key="12">
    <source>
        <dbReference type="SMART" id="SM01420"/>
    </source>
</evidence>
<evidence type="ECO:0000256" key="9">
    <source>
        <dbReference type="ARBA" id="ARBA00023303"/>
    </source>
</evidence>
<dbReference type="EMBL" id="CALNXK010000027">
    <property type="protein sequence ID" value="CAH3114238.1"/>
    <property type="molecule type" value="Genomic_DNA"/>
</dbReference>
<keyword evidence="4" id="KW-0677">Repeat</keyword>
<gene>
    <name evidence="13" type="ORF">PLOB_00022815</name>
</gene>
<feature type="transmembrane region" description="Helical" evidence="11">
    <location>
        <begin position="601"/>
        <end position="621"/>
    </location>
</feature>
<dbReference type="InterPro" id="IPR013555">
    <property type="entry name" value="TRP_dom"/>
</dbReference>
<evidence type="ECO:0000313" key="13">
    <source>
        <dbReference type="EMBL" id="CAH3114238.1"/>
    </source>
</evidence>
<sequence>MAMDVKDIFLQELQVDSIHPSVDKAKHKLFSAIKKGDLDKVRGILCSFQEKYDLDRLYDSGKTALQVAADIKDVSVRTHMARVLLNGGASLEVGLLQAVHDGDTKTVRILLQFNASHSKPSSRAFSFQGETAYVTPLILAACLQDFHLIKLLLDHGFTISDPNNIWCSKRSNETAGEKFGPSVYRLNRYRALASPMFIGASFLQNVQSGPDPIHRACAMSKELRDTAEQEYEFSSEYIELSDGCEGFAVGLLNECRTMEEIRCVMQTKNKGELPPNSEENALNMLEFAISTTNRKFVSHPFSQLILNTEVYRNVPFLEKSALKQAVLILLTTVLYPLVFIVWLAFESCFPRHEVSRMFHSPCAKFLIFCGSHQTFLVLLAVTSFHSAFLGYTIVDWAVFVFVIGYLVDIVKDILQQGRSRFFSYYWNFLAVVSTTLFVIHYIIWWTSRVALDNTLHSAEWSKHAENRSYSVLLTSESFMALGILIAFTRNFSFIQASSSTGPLLHAFIQMLIDVAKFFLYFVFVFLAFAVSFTKLYLQYQKAREYFLQSQGGANQTIPLNLERFGSSMNTIFWTLFGQIDESSFKINESGYGAIWKTGMTLFGAFNIVAVLVALNMLIAILNQRYTSVTQNLDTEWKFTRTKLWLNWIYKKGVLPPPFNILYVLLPVRWIIKRLLTMCIPAAILLFFKKMIKKKPGTTLKIKRMDEQERREVLRHLCLRYLAKKSRYSETENKRRDLEDENDNKAPLRHNMNTDQMPKEIETMDTSKLVIKRKGGTKL</sequence>
<evidence type="ECO:0000256" key="2">
    <source>
        <dbReference type="ARBA" id="ARBA00022448"/>
    </source>
</evidence>
<dbReference type="PANTHER" id="PTHR10117:SF54">
    <property type="entry name" value="TRANSIENT RECEPTOR POTENTIAL-GAMMA PROTEIN"/>
    <property type="match status" value="1"/>
</dbReference>
<evidence type="ECO:0000256" key="11">
    <source>
        <dbReference type="SAM" id="Phobius"/>
    </source>
</evidence>
<dbReference type="InterPro" id="IPR005821">
    <property type="entry name" value="Ion_trans_dom"/>
</dbReference>
<keyword evidence="5 11" id="KW-1133">Transmembrane helix</keyword>
<dbReference type="SUPFAM" id="SSF48403">
    <property type="entry name" value="Ankyrin repeat"/>
    <property type="match status" value="1"/>
</dbReference>
<dbReference type="Gene3D" id="1.25.40.20">
    <property type="entry name" value="Ankyrin repeat-containing domain"/>
    <property type="match status" value="1"/>
</dbReference>
<accession>A0ABN8NN46</accession>
<comment type="caution">
    <text evidence="13">The sequence shown here is derived from an EMBL/GenBank/DDBJ whole genome shotgun (WGS) entry which is preliminary data.</text>
</comment>
<feature type="transmembrane region" description="Helical" evidence="11">
    <location>
        <begin position="467"/>
        <end position="486"/>
    </location>
</feature>
<evidence type="ECO:0000256" key="6">
    <source>
        <dbReference type="ARBA" id="ARBA00023043"/>
    </source>
</evidence>
<dbReference type="InterPro" id="IPR002110">
    <property type="entry name" value="Ankyrin_rpt"/>
</dbReference>
<reference evidence="13 14" key="1">
    <citation type="submission" date="2022-05" db="EMBL/GenBank/DDBJ databases">
        <authorList>
            <consortium name="Genoscope - CEA"/>
            <person name="William W."/>
        </authorList>
    </citation>
    <scope>NUCLEOTIDE SEQUENCE [LARGE SCALE GENOMIC DNA]</scope>
</reference>
<feature type="transmembrane region" description="Helical" evidence="11">
    <location>
        <begin position="422"/>
        <end position="447"/>
    </location>
</feature>
<keyword evidence="2" id="KW-0813">Transport</keyword>
<evidence type="ECO:0000256" key="8">
    <source>
        <dbReference type="ARBA" id="ARBA00023136"/>
    </source>
</evidence>
<keyword evidence="3 11" id="KW-0812">Transmembrane</keyword>
<evidence type="ECO:0000256" key="1">
    <source>
        <dbReference type="ARBA" id="ARBA00004141"/>
    </source>
</evidence>
<keyword evidence="8 11" id="KW-0472">Membrane</keyword>
<feature type="compositionally biased region" description="Basic and acidic residues" evidence="10">
    <location>
        <begin position="731"/>
        <end position="745"/>
    </location>
</feature>
<dbReference type="PRINTS" id="PR01097">
    <property type="entry name" value="TRNSRECEPTRP"/>
</dbReference>
<name>A0ABN8NN46_9CNID</name>
<evidence type="ECO:0000256" key="7">
    <source>
        <dbReference type="ARBA" id="ARBA00023065"/>
    </source>
</evidence>
<keyword evidence="9" id="KW-0407">Ion channel</keyword>
<dbReference type="InterPro" id="IPR036770">
    <property type="entry name" value="Ankyrin_rpt-contain_sf"/>
</dbReference>
<feature type="transmembrane region" description="Helical" evidence="11">
    <location>
        <begin position="669"/>
        <end position="687"/>
    </location>
</feature>
<feature type="transmembrane region" description="Helical" evidence="11">
    <location>
        <begin position="388"/>
        <end position="410"/>
    </location>
</feature>
<evidence type="ECO:0000256" key="10">
    <source>
        <dbReference type="SAM" id="MobiDB-lite"/>
    </source>
</evidence>
<keyword evidence="14" id="KW-1185">Reference proteome</keyword>
<protein>
    <recommendedName>
        <fullName evidence="12">Transient receptor ion channel domain-containing protein</fullName>
    </recommendedName>
</protein>
<dbReference type="Pfam" id="PF08344">
    <property type="entry name" value="TRP_2"/>
    <property type="match status" value="1"/>
</dbReference>
<feature type="transmembrane region" description="Helical" evidence="11">
    <location>
        <begin position="365"/>
        <end position="382"/>
    </location>
</feature>
<evidence type="ECO:0000256" key="4">
    <source>
        <dbReference type="ARBA" id="ARBA00022737"/>
    </source>
</evidence>
<proteinExistence type="predicted"/>